<dbReference type="RefSeq" id="WP_089892639.1">
    <property type="nucleotide sequence ID" value="NZ_FOJG01000001.1"/>
</dbReference>
<accession>A0A1I0QJL0</accession>
<protein>
    <submittedName>
        <fullName evidence="1">Uncharacterized protein</fullName>
    </submittedName>
</protein>
<sequence length="449" mass="51689">METIVSVGFSFPSDEDDYIHFNSKSSLSDGDIIIFNPYLSNCGYELDYRNNFKGKPFYNSHSSFLILDHLAHWQNEIITGLNSGKTIFIILTEKNEFYIHTGKNNTVDLCHNYQFLPSSNFSLISATGKAIYPYSEIVTNLFKHCKDLFKYEIYIKSQEHIKAPLFATKSKDKILGHTIKIGKGNLVLIPSIFFPDDFYDNDEDWTKEALIWGKRFKQILAEISKSLKSEKKKTPTPDWTFNETYYLTNVTSTKNAILKNEEKIFKIQKDIAILEKSLTEQEVIKDLLFESGEALEYAVRKSLKILGYSAEGYDDGKLELDQIILSPEGDRFIGECEGKDLSHVDISKFRQLQDSLHEDFAREEVDEKAFGILFGNPQRLIDPAKRTLDFTDKCRRGAEREKIALIKTADLFNITRYVQESGDENFKVECRKAIKEQLGRVVQFPPLPM</sequence>
<proteinExistence type="predicted"/>
<evidence type="ECO:0000313" key="1">
    <source>
        <dbReference type="EMBL" id="SEW27331.1"/>
    </source>
</evidence>
<dbReference type="OrthoDB" id="2179558at2"/>
<dbReference type="STRING" id="29529.SAMN04488122_1519"/>
<evidence type="ECO:0000313" key="2">
    <source>
        <dbReference type="Proteomes" id="UP000199310"/>
    </source>
</evidence>
<organism evidence="1 2">
    <name type="scientific">Chitinophaga arvensicola</name>
    <dbReference type="NCBI Taxonomy" id="29529"/>
    <lineage>
        <taxon>Bacteria</taxon>
        <taxon>Pseudomonadati</taxon>
        <taxon>Bacteroidota</taxon>
        <taxon>Chitinophagia</taxon>
        <taxon>Chitinophagales</taxon>
        <taxon>Chitinophagaceae</taxon>
        <taxon>Chitinophaga</taxon>
    </lineage>
</organism>
<dbReference type="Proteomes" id="UP000199310">
    <property type="component" value="Unassembled WGS sequence"/>
</dbReference>
<dbReference type="EMBL" id="FOJG01000001">
    <property type="protein sequence ID" value="SEW27331.1"/>
    <property type="molecule type" value="Genomic_DNA"/>
</dbReference>
<gene>
    <name evidence="1" type="ORF">SAMN04488122_1519</name>
</gene>
<reference evidence="2" key="1">
    <citation type="submission" date="2016-10" db="EMBL/GenBank/DDBJ databases">
        <authorList>
            <person name="Varghese N."/>
            <person name="Submissions S."/>
        </authorList>
    </citation>
    <scope>NUCLEOTIDE SEQUENCE [LARGE SCALE GENOMIC DNA]</scope>
    <source>
        <strain evidence="2">DSM 3695</strain>
    </source>
</reference>
<name>A0A1I0QJL0_9BACT</name>
<keyword evidence="2" id="KW-1185">Reference proteome</keyword>
<dbReference type="AlphaFoldDB" id="A0A1I0QJL0"/>